<name>A0A7W5TWT2_9MICC</name>
<comment type="caution">
    <text evidence="2">The sequence shown here is derived from an EMBL/GenBank/DDBJ whole genome shotgun (WGS) entry which is preliminary data.</text>
</comment>
<dbReference type="RefSeq" id="WP_183358510.1">
    <property type="nucleotide sequence ID" value="NZ_BAABKR010000001.1"/>
</dbReference>
<proteinExistence type="predicted"/>
<dbReference type="Proteomes" id="UP000547528">
    <property type="component" value="Unassembled WGS sequence"/>
</dbReference>
<gene>
    <name evidence="2" type="ORF">FHX47_001718</name>
</gene>
<reference evidence="2 3" key="1">
    <citation type="submission" date="2020-08" db="EMBL/GenBank/DDBJ databases">
        <title>Sequencing the genomes of 1000 actinobacteria strains.</title>
        <authorList>
            <person name="Klenk H.-P."/>
        </authorList>
    </citation>
    <scope>NUCLEOTIDE SEQUENCE [LARGE SCALE GENOMIC DNA]</scope>
    <source>
        <strain evidence="2 3">DSM 28238</strain>
    </source>
</reference>
<protein>
    <submittedName>
        <fullName evidence="2">Uncharacterized protein</fullName>
    </submittedName>
</protein>
<evidence type="ECO:0000256" key="1">
    <source>
        <dbReference type="SAM" id="MobiDB-lite"/>
    </source>
</evidence>
<feature type="region of interest" description="Disordered" evidence="1">
    <location>
        <begin position="129"/>
        <end position="150"/>
    </location>
</feature>
<keyword evidence="3" id="KW-1185">Reference proteome</keyword>
<organism evidence="2 3">
    <name type="scientific">Garicola koreensis</name>
    <dbReference type="NCBI Taxonomy" id="1262554"/>
    <lineage>
        <taxon>Bacteria</taxon>
        <taxon>Bacillati</taxon>
        <taxon>Actinomycetota</taxon>
        <taxon>Actinomycetes</taxon>
        <taxon>Micrococcales</taxon>
        <taxon>Micrococcaceae</taxon>
        <taxon>Garicola</taxon>
    </lineage>
</organism>
<dbReference type="EMBL" id="JACIBT010000007">
    <property type="protein sequence ID" value="MBB3668089.1"/>
    <property type="molecule type" value="Genomic_DNA"/>
</dbReference>
<feature type="compositionally biased region" description="Pro residues" evidence="1">
    <location>
        <begin position="130"/>
        <end position="147"/>
    </location>
</feature>
<sequence>MMQTSEPEAAEPSHDTTGHDVVARFLTEHVEPLRAQQAAVEAARPDPLPTPSRLLGEALAARRIAVKKVTEGRWVFEFASTIIGGYSLSPNGAGQPAGAGVTTLVSAHARRVLRDAAKVRTHLDLVDVPHPAPLPETSPEDPTPPLFGPEVLAPKPSGTVLLLRAYVVGREAISVLAIVPDDSGRAVSVEATGLVSDELRTLAVDAMRAIPGLLCASVALETPSLDSSQGAEVVGIDEAASITPHHFPQVGRGQPVADAIAEQILFTAAL</sequence>
<dbReference type="AlphaFoldDB" id="A0A7W5TWT2"/>
<evidence type="ECO:0000313" key="3">
    <source>
        <dbReference type="Proteomes" id="UP000547528"/>
    </source>
</evidence>
<accession>A0A7W5TWT2</accession>
<evidence type="ECO:0000313" key="2">
    <source>
        <dbReference type="EMBL" id="MBB3668089.1"/>
    </source>
</evidence>